<dbReference type="AlphaFoldDB" id="A0ABD1ZJB6"/>
<gene>
    <name evidence="7" type="ORF">R1flu_019668</name>
</gene>
<sequence length="566" mass="64647">MHTSPMVGELTWDLRSLPTAYGLWLVSSLLLLLLGSIIFLERAWAANDHDRPQVRRRHRGPKIYPLVGSQLEIARNLDHLYDWAAAYLREDPTNTIRMKGAFTSGYIVSTVNPQNLEHILKTNFANYPKGETVLEAFKPLLGDGIFNADGEVWKFQRKVAVTEFSSKTMRDFIIDLIQRETYNRLLPLLAKAHSEGSVIDIQDVFMRFGFDNICLLAFGLDMGCLDLSLPEIEFVSAYGDAARLTFRRMLVPRFLYPFLDFLAFLGIGSGSKLRSSVRVVDRFALSIIEKRRKELKSRANHEESPTLEHQMASKFSSRGSDLLSRFLQHDEETHQEEASGKSVKSSNKYLRDIVLNFVLAGRDSSSIALTWFFWLLPQHPEVEKKMVDEVTSIIQARNGSLQEHDSAAKMEGFTYDELREMHYIQATITESMRLYPPIPVESKSALADDCLPDGTFVRKGDRVAFNIYAMGRMESVWGKDCLEFKPQRFLQDGRFVPENSFRYPVFQAGPRTCLGKEMAYTQMKYVLAAILISPYRFQLLSKPSPKGELSLSFQMKEGLLSRVRKV</sequence>
<dbReference type="Pfam" id="PF00067">
    <property type="entry name" value="p450"/>
    <property type="match status" value="1"/>
</dbReference>
<evidence type="ECO:0000313" key="7">
    <source>
        <dbReference type="EMBL" id="KAL2651540.1"/>
    </source>
</evidence>
<reference evidence="7 8" key="1">
    <citation type="submission" date="2024-09" db="EMBL/GenBank/DDBJ databases">
        <title>Chromosome-scale assembly of Riccia fluitans.</title>
        <authorList>
            <person name="Paukszto L."/>
            <person name="Sawicki J."/>
            <person name="Karawczyk K."/>
            <person name="Piernik-Szablinska J."/>
            <person name="Szczecinska M."/>
            <person name="Mazdziarz M."/>
        </authorList>
    </citation>
    <scope>NUCLEOTIDE SEQUENCE [LARGE SCALE GENOMIC DNA]</scope>
    <source>
        <strain evidence="7">Rf_01</strain>
        <tissue evidence="7">Aerial parts of the thallus</tissue>
    </source>
</reference>
<keyword evidence="2 5" id="KW-0479">Metal-binding</keyword>
<name>A0ABD1ZJB6_9MARC</name>
<accession>A0ABD1ZJB6</accession>
<dbReference type="SUPFAM" id="SSF48264">
    <property type="entry name" value="Cytochrome P450"/>
    <property type="match status" value="1"/>
</dbReference>
<evidence type="ECO:0000256" key="6">
    <source>
        <dbReference type="SAM" id="Phobius"/>
    </source>
</evidence>
<evidence type="ECO:0008006" key="9">
    <source>
        <dbReference type="Google" id="ProtNLM"/>
    </source>
</evidence>
<evidence type="ECO:0000256" key="3">
    <source>
        <dbReference type="ARBA" id="ARBA00023002"/>
    </source>
</evidence>
<organism evidence="7 8">
    <name type="scientific">Riccia fluitans</name>
    <dbReference type="NCBI Taxonomy" id="41844"/>
    <lineage>
        <taxon>Eukaryota</taxon>
        <taxon>Viridiplantae</taxon>
        <taxon>Streptophyta</taxon>
        <taxon>Embryophyta</taxon>
        <taxon>Marchantiophyta</taxon>
        <taxon>Marchantiopsida</taxon>
        <taxon>Marchantiidae</taxon>
        <taxon>Marchantiales</taxon>
        <taxon>Ricciaceae</taxon>
        <taxon>Riccia</taxon>
    </lineage>
</organism>
<feature type="transmembrane region" description="Helical" evidence="6">
    <location>
        <begin position="20"/>
        <end position="40"/>
    </location>
</feature>
<keyword evidence="4 5" id="KW-0408">Iron</keyword>
<dbReference type="PRINTS" id="PR00463">
    <property type="entry name" value="EP450I"/>
</dbReference>
<comment type="cofactor">
    <cofactor evidence="5">
        <name>heme</name>
        <dbReference type="ChEBI" id="CHEBI:30413"/>
    </cofactor>
</comment>
<evidence type="ECO:0000256" key="5">
    <source>
        <dbReference type="PIRSR" id="PIRSR602401-1"/>
    </source>
</evidence>
<dbReference type="EMBL" id="JBHFFA010000001">
    <property type="protein sequence ID" value="KAL2651540.1"/>
    <property type="molecule type" value="Genomic_DNA"/>
</dbReference>
<proteinExistence type="inferred from homology"/>
<protein>
    <recommendedName>
        <fullName evidence="9">Cytochrome P450</fullName>
    </recommendedName>
</protein>
<keyword evidence="6" id="KW-1133">Transmembrane helix</keyword>
<keyword evidence="6" id="KW-0812">Transmembrane</keyword>
<dbReference type="InterPro" id="IPR036396">
    <property type="entry name" value="Cyt_P450_sf"/>
</dbReference>
<dbReference type="InterPro" id="IPR001128">
    <property type="entry name" value="Cyt_P450"/>
</dbReference>
<keyword evidence="5" id="KW-0349">Heme</keyword>
<evidence type="ECO:0000256" key="4">
    <source>
        <dbReference type="ARBA" id="ARBA00023004"/>
    </source>
</evidence>
<dbReference type="Proteomes" id="UP001605036">
    <property type="component" value="Unassembled WGS sequence"/>
</dbReference>
<dbReference type="PRINTS" id="PR00385">
    <property type="entry name" value="P450"/>
</dbReference>
<comment type="similarity">
    <text evidence="1">Belongs to the cytochrome P450 family.</text>
</comment>
<comment type="caution">
    <text evidence="7">The sequence shown here is derived from an EMBL/GenBank/DDBJ whole genome shotgun (WGS) entry which is preliminary data.</text>
</comment>
<dbReference type="Gene3D" id="1.10.630.10">
    <property type="entry name" value="Cytochrome P450"/>
    <property type="match status" value="1"/>
</dbReference>
<evidence type="ECO:0000256" key="1">
    <source>
        <dbReference type="ARBA" id="ARBA00010617"/>
    </source>
</evidence>
<keyword evidence="8" id="KW-1185">Reference proteome</keyword>
<keyword evidence="3" id="KW-0560">Oxidoreductase</keyword>
<dbReference type="InterPro" id="IPR002401">
    <property type="entry name" value="Cyt_P450_E_grp-I"/>
</dbReference>
<dbReference type="GO" id="GO:0046872">
    <property type="term" value="F:metal ion binding"/>
    <property type="evidence" value="ECO:0007669"/>
    <property type="project" value="UniProtKB-KW"/>
</dbReference>
<dbReference type="CDD" id="cd11064">
    <property type="entry name" value="CYP86A"/>
    <property type="match status" value="1"/>
</dbReference>
<evidence type="ECO:0000313" key="8">
    <source>
        <dbReference type="Proteomes" id="UP001605036"/>
    </source>
</evidence>
<evidence type="ECO:0000256" key="2">
    <source>
        <dbReference type="ARBA" id="ARBA00022723"/>
    </source>
</evidence>
<feature type="binding site" description="axial binding residue" evidence="5">
    <location>
        <position position="513"/>
    </location>
    <ligand>
        <name>heme</name>
        <dbReference type="ChEBI" id="CHEBI:30413"/>
    </ligand>
    <ligandPart>
        <name>Fe</name>
        <dbReference type="ChEBI" id="CHEBI:18248"/>
    </ligandPart>
</feature>
<dbReference type="PANTHER" id="PTHR24296">
    <property type="entry name" value="CYTOCHROME P450"/>
    <property type="match status" value="1"/>
</dbReference>
<keyword evidence="6" id="KW-0472">Membrane</keyword>
<dbReference type="GO" id="GO:0016491">
    <property type="term" value="F:oxidoreductase activity"/>
    <property type="evidence" value="ECO:0007669"/>
    <property type="project" value="UniProtKB-KW"/>
</dbReference>